<comment type="caution">
    <text evidence="3">The sequence shown here is derived from an EMBL/GenBank/DDBJ whole genome shotgun (WGS) entry which is preliminary data.</text>
</comment>
<dbReference type="InterPro" id="IPR019945">
    <property type="entry name" value="F420_G6P_DH-rel"/>
</dbReference>
<evidence type="ECO:0000259" key="2">
    <source>
        <dbReference type="Pfam" id="PF00296"/>
    </source>
</evidence>
<dbReference type="InterPro" id="IPR023907">
    <property type="entry name" value="Non-F420_Flavin_OxRdtase"/>
</dbReference>
<evidence type="ECO:0000313" key="4">
    <source>
        <dbReference type="Proteomes" id="UP000602745"/>
    </source>
</evidence>
<accession>A0A8J2YF70</accession>
<protein>
    <submittedName>
        <fullName evidence="3">LLM class F420-dependent oxidoreductase</fullName>
    </submittedName>
</protein>
<dbReference type="SUPFAM" id="SSF51679">
    <property type="entry name" value="Bacterial luciferase-like"/>
    <property type="match status" value="1"/>
</dbReference>
<dbReference type="InterPro" id="IPR011251">
    <property type="entry name" value="Luciferase-like_dom"/>
</dbReference>
<sequence length="333" mass="36444">MVGISYHASHEQFTPRDLVRFVQAAERAGFSGAMSSDHAAPWSDRQGQSGFALSWMGAALQATHFPIGMITIPGGWRFHPVVIAQATATLAQMFPGRFPWVAFGSGEALNERVVGEGWPDKPERHRRLRAAVDIVRALWNGETVSSPDPIPTLDAKLYTLPETPPLILGAALSPETAEWCGGWADGLITINQPREKLAGIVEAFRRGGGSGKPLYLQVHVSWAEDDGEARANAFDQWRSNAIPAHLAGNLPTPDHFEEATRDVRPEDMDEHVRISSDPARHAAWITEDISMGFSEIVLHNVGRNQQAFIEFFGREVLPRVHRDVPPSGTGAAT</sequence>
<gene>
    <name evidence="3" type="ORF">GCM10007276_02220</name>
</gene>
<dbReference type="AlphaFoldDB" id="A0A8J2YF70"/>
<dbReference type="CDD" id="cd01097">
    <property type="entry name" value="Tetrahydromethanopterin_reductase"/>
    <property type="match status" value="1"/>
</dbReference>
<dbReference type="NCBIfam" id="TIGR03885">
    <property type="entry name" value="flavin_revert"/>
    <property type="match status" value="1"/>
</dbReference>
<dbReference type="Pfam" id="PF00296">
    <property type="entry name" value="Bac_luciferase"/>
    <property type="match status" value="1"/>
</dbReference>
<keyword evidence="1" id="KW-0560">Oxidoreductase</keyword>
<evidence type="ECO:0000313" key="3">
    <source>
        <dbReference type="EMBL" id="GGE28626.1"/>
    </source>
</evidence>
<reference evidence="3" key="1">
    <citation type="journal article" date="2014" name="Int. J. Syst. Evol. Microbiol.">
        <title>Complete genome sequence of Corynebacterium casei LMG S-19264T (=DSM 44701T), isolated from a smear-ripened cheese.</title>
        <authorList>
            <consortium name="US DOE Joint Genome Institute (JGI-PGF)"/>
            <person name="Walter F."/>
            <person name="Albersmeier A."/>
            <person name="Kalinowski J."/>
            <person name="Ruckert C."/>
        </authorList>
    </citation>
    <scope>NUCLEOTIDE SEQUENCE</scope>
    <source>
        <strain evidence="3">CCM 7684</strain>
    </source>
</reference>
<dbReference type="EMBL" id="BMCP01000001">
    <property type="protein sequence ID" value="GGE28626.1"/>
    <property type="molecule type" value="Genomic_DNA"/>
</dbReference>
<feature type="domain" description="Luciferase-like" evidence="2">
    <location>
        <begin position="9"/>
        <end position="293"/>
    </location>
</feature>
<dbReference type="PANTHER" id="PTHR43244">
    <property type="match status" value="1"/>
</dbReference>
<dbReference type="InterPro" id="IPR050564">
    <property type="entry name" value="F420-G6PD/mer"/>
</dbReference>
<dbReference type="NCBIfam" id="TIGR03557">
    <property type="entry name" value="F420_G6P_family"/>
    <property type="match status" value="1"/>
</dbReference>
<evidence type="ECO:0000256" key="1">
    <source>
        <dbReference type="ARBA" id="ARBA00023002"/>
    </source>
</evidence>
<dbReference type="GO" id="GO:0016705">
    <property type="term" value="F:oxidoreductase activity, acting on paired donors, with incorporation or reduction of molecular oxygen"/>
    <property type="evidence" value="ECO:0007669"/>
    <property type="project" value="InterPro"/>
</dbReference>
<dbReference type="InterPro" id="IPR036661">
    <property type="entry name" value="Luciferase-like_sf"/>
</dbReference>
<reference evidence="3" key="2">
    <citation type="submission" date="2020-09" db="EMBL/GenBank/DDBJ databases">
        <authorList>
            <person name="Sun Q."/>
            <person name="Sedlacek I."/>
        </authorList>
    </citation>
    <scope>NUCLEOTIDE SEQUENCE</scope>
    <source>
        <strain evidence="3">CCM 7684</strain>
    </source>
</reference>
<organism evidence="3 4">
    <name type="scientific">Agaricicola taiwanensis</name>
    <dbReference type="NCBI Taxonomy" id="591372"/>
    <lineage>
        <taxon>Bacteria</taxon>
        <taxon>Pseudomonadati</taxon>
        <taxon>Pseudomonadota</taxon>
        <taxon>Alphaproteobacteria</taxon>
        <taxon>Rhodobacterales</taxon>
        <taxon>Paracoccaceae</taxon>
        <taxon>Agaricicola</taxon>
    </lineage>
</organism>
<keyword evidence="4" id="KW-1185">Reference proteome</keyword>
<dbReference type="Gene3D" id="3.20.20.30">
    <property type="entry name" value="Luciferase-like domain"/>
    <property type="match status" value="1"/>
</dbReference>
<dbReference type="PANTHER" id="PTHR43244:SF1">
    <property type="entry name" value="5,10-METHYLENETETRAHYDROMETHANOPTERIN REDUCTASE"/>
    <property type="match status" value="1"/>
</dbReference>
<dbReference type="Proteomes" id="UP000602745">
    <property type="component" value="Unassembled WGS sequence"/>
</dbReference>
<name>A0A8J2YF70_9RHOB</name>
<proteinExistence type="predicted"/>
<dbReference type="RefSeq" id="WP_188407838.1">
    <property type="nucleotide sequence ID" value="NZ_BMCP01000001.1"/>
</dbReference>